<evidence type="ECO:0000313" key="3">
    <source>
        <dbReference type="EMBL" id="PIS09003.1"/>
    </source>
</evidence>
<dbReference type="PROSITE" id="PS50991">
    <property type="entry name" value="PYR_CT"/>
    <property type="match status" value="1"/>
</dbReference>
<protein>
    <recommendedName>
        <fullName evidence="2">Pyruvate carboxyltransferase domain-containing protein</fullName>
    </recommendedName>
</protein>
<gene>
    <name evidence="3" type="ORF">COT75_04040</name>
</gene>
<dbReference type="AlphaFoldDB" id="A0A2H0W8M8"/>
<feature type="domain" description="Pyruvate carboxyltransferase" evidence="2">
    <location>
        <begin position="47"/>
        <end position="315"/>
    </location>
</feature>
<dbReference type="Pfam" id="PF00682">
    <property type="entry name" value="HMGL-like"/>
    <property type="match status" value="1"/>
</dbReference>
<dbReference type="SUPFAM" id="SSF51569">
    <property type="entry name" value="Aldolase"/>
    <property type="match status" value="1"/>
</dbReference>
<dbReference type="GO" id="GO:0003852">
    <property type="term" value="F:2-isopropylmalate synthase activity"/>
    <property type="evidence" value="ECO:0007669"/>
    <property type="project" value="TreeGrafter"/>
</dbReference>
<accession>A0A2H0W8M8</accession>
<evidence type="ECO:0000256" key="1">
    <source>
        <dbReference type="ARBA" id="ARBA00023211"/>
    </source>
</evidence>
<dbReference type="InterPro" id="IPR013785">
    <property type="entry name" value="Aldolase_TIM"/>
</dbReference>
<dbReference type="PANTHER" id="PTHR10277:SF9">
    <property type="entry name" value="2-ISOPROPYLMALATE SYNTHASE 1, CHLOROPLASTIC-RELATED"/>
    <property type="match status" value="1"/>
</dbReference>
<comment type="caution">
    <text evidence="3">The sequence shown here is derived from an EMBL/GenBank/DDBJ whole genome shotgun (WGS) entry which is preliminary data.</text>
</comment>
<reference evidence="4" key="1">
    <citation type="submission" date="2017-09" db="EMBL/GenBank/DDBJ databases">
        <title>Depth-based differentiation of microbial function through sediment-hosted aquifers and enrichment of novel symbionts in the deep terrestrial subsurface.</title>
        <authorList>
            <person name="Probst A.J."/>
            <person name="Ladd B."/>
            <person name="Jarett J.K."/>
            <person name="Geller-Mcgrath D.E."/>
            <person name="Sieber C.M.K."/>
            <person name="Emerson J.B."/>
            <person name="Anantharaman K."/>
            <person name="Thomas B.C."/>
            <person name="Malmstrom R."/>
            <person name="Stieglmeier M."/>
            <person name="Klingl A."/>
            <person name="Woyke T."/>
            <person name="Ryan C.M."/>
            <person name="Banfield J.F."/>
        </authorList>
    </citation>
    <scope>NUCLEOTIDE SEQUENCE [LARGE SCALE GENOMIC DNA]</scope>
</reference>
<sequence>MRPSLELKKIIEGKIPLDFNWNCDFYKSSLLHKRIPPEPKASQLKKVIIVDEGLRDGLHGVLDYPSVKKMLRYVKSAYLMKIRVMTIGIYSGDGVVSKTTKKLLWKMKVDFPQISPIVLSMATSESLKWAAECAAINPKLQVLVFMGSAPSRMLVEGWTKDFVFSRLSWAVKKAVNTYKLNVIGATEHTTQTPPGFLKAIIKTQIKNGAKYFCVADTIGIARPIGVYRIIKFVKKVLRDFGADDILIDWHGHRDIGYSTANAMAAVAAGADRIHLVALGIGERAGNSSLEKFLVNASQILRESDSIPRWDMSYLSTLLKVYAEITNNDLPQYGCLGERAFCTSLGIHTAAILKAEQLALEAEKKGHSDLVPQLREMARKVYSAIDPNSVGRDYQIGIGPYSGASTVKLWAISKGFKEPSERTIKKVLNTAKGLRRNLSKKEIFSLINFKK</sequence>
<keyword evidence="1" id="KW-0464">Manganese</keyword>
<dbReference type="Gene3D" id="3.20.20.70">
    <property type="entry name" value="Aldolase class I"/>
    <property type="match status" value="1"/>
</dbReference>
<organism evidence="3 4">
    <name type="scientific">Candidatus Beckwithbacteria bacterium CG10_big_fil_rev_8_21_14_0_10_34_10</name>
    <dbReference type="NCBI Taxonomy" id="1974495"/>
    <lineage>
        <taxon>Bacteria</taxon>
        <taxon>Candidatus Beckwithiibacteriota</taxon>
    </lineage>
</organism>
<dbReference type="PANTHER" id="PTHR10277">
    <property type="entry name" value="HOMOCITRATE SYNTHASE-RELATED"/>
    <property type="match status" value="1"/>
</dbReference>
<dbReference type="InterPro" id="IPR000891">
    <property type="entry name" value="PYR_CT"/>
</dbReference>
<dbReference type="GO" id="GO:0009098">
    <property type="term" value="P:L-leucine biosynthetic process"/>
    <property type="evidence" value="ECO:0007669"/>
    <property type="project" value="TreeGrafter"/>
</dbReference>
<dbReference type="InterPro" id="IPR050073">
    <property type="entry name" value="2-IPM_HCS-like"/>
</dbReference>
<dbReference type="EMBL" id="PEZT01000023">
    <property type="protein sequence ID" value="PIS09003.1"/>
    <property type="molecule type" value="Genomic_DNA"/>
</dbReference>
<dbReference type="Proteomes" id="UP000230093">
    <property type="component" value="Unassembled WGS sequence"/>
</dbReference>
<evidence type="ECO:0000313" key="4">
    <source>
        <dbReference type="Proteomes" id="UP000230093"/>
    </source>
</evidence>
<name>A0A2H0W8M8_9BACT</name>
<evidence type="ECO:0000259" key="2">
    <source>
        <dbReference type="PROSITE" id="PS50991"/>
    </source>
</evidence>
<proteinExistence type="predicted"/>